<dbReference type="PROSITE" id="PS00973">
    <property type="entry name" value="USP_2"/>
    <property type="match status" value="1"/>
</dbReference>
<dbReference type="PROSITE" id="PS50235">
    <property type="entry name" value="USP_3"/>
    <property type="match status" value="1"/>
</dbReference>
<dbReference type="GeneTree" id="ENSGT00940000172369"/>
<organism evidence="2 3">
    <name type="scientific">Sparus aurata</name>
    <name type="common">Gilthead sea bream</name>
    <dbReference type="NCBI Taxonomy" id="8175"/>
    <lineage>
        <taxon>Eukaryota</taxon>
        <taxon>Metazoa</taxon>
        <taxon>Chordata</taxon>
        <taxon>Craniata</taxon>
        <taxon>Vertebrata</taxon>
        <taxon>Euteleostomi</taxon>
        <taxon>Actinopterygii</taxon>
        <taxon>Neopterygii</taxon>
        <taxon>Teleostei</taxon>
        <taxon>Neoteleostei</taxon>
        <taxon>Acanthomorphata</taxon>
        <taxon>Eupercaria</taxon>
        <taxon>Spariformes</taxon>
        <taxon>Sparidae</taxon>
        <taxon>Sparus</taxon>
    </lineage>
</organism>
<feature type="domain" description="USP" evidence="1">
    <location>
        <begin position="37"/>
        <end position="341"/>
    </location>
</feature>
<dbReference type="PANTHER" id="PTHR24006:SF796">
    <property type="entry name" value="UBL CARBOXYL-TERMINAL HYDROLASE 18-RELATED"/>
    <property type="match status" value="1"/>
</dbReference>
<reference evidence="2" key="1">
    <citation type="submission" date="2025-08" db="UniProtKB">
        <authorList>
            <consortium name="Ensembl"/>
        </authorList>
    </citation>
    <scope>IDENTIFICATION</scope>
</reference>
<dbReference type="GO" id="GO:0005829">
    <property type="term" value="C:cytosol"/>
    <property type="evidence" value="ECO:0007669"/>
    <property type="project" value="TreeGrafter"/>
</dbReference>
<proteinExistence type="predicted"/>
<reference evidence="2" key="2">
    <citation type="submission" date="2025-09" db="UniProtKB">
        <authorList>
            <consortium name="Ensembl"/>
        </authorList>
    </citation>
    <scope>IDENTIFICATION</scope>
</reference>
<protein>
    <recommendedName>
        <fullName evidence="1">USP domain-containing protein</fullName>
    </recommendedName>
</protein>
<dbReference type="OMA" id="HENDYHA"/>
<dbReference type="GO" id="GO:0005634">
    <property type="term" value="C:nucleus"/>
    <property type="evidence" value="ECO:0007669"/>
    <property type="project" value="TreeGrafter"/>
</dbReference>
<name>A0A671UDU6_SPAAU</name>
<dbReference type="PANTHER" id="PTHR24006">
    <property type="entry name" value="UBIQUITIN CARBOXYL-TERMINAL HYDROLASE"/>
    <property type="match status" value="1"/>
</dbReference>
<dbReference type="Pfam" id="PF00443">
    <property type="entry name" value="UCH"/>
    <property type="match status" value="1"/>
</dbReference>
<evidence type="ECO:0000259" key="1">
    <source>
        <dbReference type="PROSITE" id="PS50235"/>
    </source>
</evidence>
<dbReference type="SUPFAM" id="SSF54001">
    <property type="entry name" value="Cysteine proteinases"/>
    <property type="match status" value="1"/>
</dbReference>
<dbReference type="Proteomes" id="UP000472265">
    <property type="component" value="Unassembled WGS sequence"/>
</dbReference>
<dbReference type="Ensembl" id="ENSSAUT00010011562.1">
    <property type="protein sequence ID" value="ENSSAUP00010010884.1"/>
    <property type="gene ID" value="ENSSAUG00010005243.1"/>
</dbReference>
<dbReference type="InterPro" id="IPR001394">
    <property type="entry name" value="Peptidase_C19_UCH"/>
</dbReference>
<dbReference type="Gene3D" id="3.90.70.10">
    <property type="entry name" value="Cysteine proteinases"/>
    <property type="match status" value="1"/>
</dbReference>
<sequence>MVILKPHGGVGSLRELFQSMKIFHQDCWLNLKSSIMRGLENYGYNCNINSVVQCLYATRKVRDYILQLHENDYHASGTVTGRLKCLIYEMTKDSHSPCDMSFLIGSLGSHCRVSFDFQEDSALAFKCILGAIVDEGGEPANAIGHLWDVVKEERVRCLGCNTAESTRSVINTIPVLMQDNFPDELQEYIRKYSDNTLAICNDYYCTTCHIRTQCEITSKVLSLPPAVCMTIARVINIGRSTTAHIVKTEKRFTFPETLDLKYMKGGAEPPSVDDALYELYAVIAHRGTQYCGHYTAYVQCHDKWYLADDSLVKLCSWEDVKTTYEAGSLNGVAYMLMYCKQITLH</sequence>
<dbReference type="AlphaFoldDB" id="A0A671UDU6"/>
<dbReference type="CDD" id="cd02257">
    <property type="entry name" value="Peptidase_C19"/>
    <property type="match status" value="1"/>
</dbReference>
<evidence type="ECO:0000313" key="2">
    <source>
        <dbReference type="Ensembl" id="ENSSAUP00010010884.1"/>
    </source>
</evidence>
<dbReference type="InterPro" id="IPR028889">
    <property type="entry name" value="USP"/>
</dbReference>
<accession>A0A671UDU6</accession>
<dbReference type="InterPro" id="IPR038765">
    <property type="entry name" value="Papain-like_cys_pep_sf"/>
</dbReference>
<evidence type="ECO:0000313" key="3">
    <source>
        <dbReference type="Proteomes" id="UP000472265"/>
    </source>
</evidence>
<keyword evidence="3" id="KW-1185">Reference proteome</keyword>
<dbReference type="InterPro" id="IPR018200">
    <property type="entry name" value="USP_CS"/>
</dbReference>
<dbReference type="GO" id="GO:0016579">
    <property type="term" value="P:protein deubiquitination"/>
    <property type="evidence" value="ECO:0007669"/>
    <property type="project" value="InterPro"/>
</dbReference>
<dbReference type="InParanoid" id="A0A671UDU6"/>
<dbReference type="GO" id="GO:0004843">
    <property type="term" value="F:cysteine-type deubiquitinase activity"/>
    <property type="evidence" value="ECO:0007669"/>
    <property type="project" value="InterPro"/>
</dbReference>
<dbReference type="InterPro" id="IPR050164">
    <property type="entry name" value="Peptidase_C19"/>
</dbReference>